<dbReference type="EMBL" id="JAAGNZ010000001">
    <property type="protein sequence ID" value="NEU67930.1"/>
    <property type="molecule type" value="Genomic_DNA"/>
</dbReference>
<reference evidence="1 2" key="1">
    <citation type="submission" date="2020-02" db="EMBL/GenBank/DDBJ databases">
        <title>Draft genome sequence of two Spirosoma agri KCTC 52727 and Spirosoma terrae KCTC 52035.</title>
        <authorList>
            <person name="Rojas J."/>
            <person name="Ambika Manirajan B."/>
            <person name="Ratering S."/>
            <person name="Suarez C."/>
            <person name="Schnell S."/>
        </authorList>
    </citation>
    <scope>NUCLEOTIDE SEQUENCE [LARGE SCALE GENOMIC DNA]</scope>
    <source>
        <strain evidence="1 2">KCTC 52727</strain>
    </source>
</reference>
<keyword evidence="2" id="KW-1185">Reference proteome</keyword>
<dbReference type="AlphaFoldDB" id="A0A6M0II46"/>
<proteinExistence type="predicted"/>
<evidence type="ECO:0000313" key="2">
    <source>
        <dbReference type="Proteomes" id="UP000477386"/>
    </source>
</evidence>
<protein>
    <submittedName>
        <fullName evidence="1">Uncharacterized protein</fullName>
    </submittedName>
</protein>
<dbReference type="RefSeq" id="WP_164038882.1">
    <property type="nucleotide sequence ID" value="NZ_JAAGNZ010000001.1"/>
</dbReference>
<sequence length="148" mass="17205">MKAVTIRLEERLQSMKGQTFLYKTFPTVIITYNFDGDYCTVATDRQWITRPVSELIKLLDDFLPCEEDEQEVYPARIPQETFEVPKIEMTQRFTSLADIVMENITKVKQDSAYVAQAQVINNSVNMIIKMAQTEIEAVKTVHEIIQHR</sequence>
<dbReference type="Proteomes" id="UP000477386">
    <property type="component" value="Unassembled WGS sequence"/>
</dbReference>
<accession>A0A6M0II46</accession>
<comment type="caution">
    <text evidence="1">The sequence shown here is derived from an EMBL/GenBank/DDBJ whole genome shotgun (WGS) entry which is preliminary data.</text>
</comment>
<evidence type="ECO:0000313" key="1">
    <source>
        <dbReference type="EMBL" id="NEU67930.1"/>
    </source>
</evidence>
<name>A0A6M0II46_9BACT</name>
<organism evidence="1 2">
    <name type="scientific">Spirosoma agri</name>
    <dbReference type="NCBI Taxonomy" id="1987381"/>
    <lineage>
        <taxon>Bacteria</taxon>
        <taxon>Pseudomonadati</taxon>
        <taxon>Bacteroidota</taxon>
        <taxon>Cytophagia</taxon>
        <taxon>Cytophagales</taxon>
        <taxon>Cytophagaceae</taxon>
        <taxon>Spirosoma</taxon>
    </lineage>
</organism>
<gene>
    <name evidence="1" type="ORF">GK091_13650</name>
</gene>